<dbReference type="PANTHER" id="PTHR33799">
    <property type="entry name" value="PTS PERMEASE-RELATED-RELATED"/>
    <property type="match status" value="1"/>
</dbReference>
<dbReference type="GO" id="GO:0016020">
    <property type="term" value="C:membrane"/>
    <property type="evidence" value="ECO:0007669"/>
    <property type="project" value="InterPro"/>
</dbReference>
<sequence>MTTGLLLITHDNVGQALLETASSILGMCPMVLEIISVSHNCCPDHVIEKARTAARRLDQGGGILVLTDLYGSTPSNVANRLDCDRPIKVIAGLNLPMLVRVLNYPTLALDELVYKAVSGGRDGIFVCEPDSCGQ</sequence>
<evidence type="ECO:0000256" key="1">
    <source>
        <dbReference type="ARBA" id="ARBA00022679"/>
    </source>
</evidence>
<dbReference type="Pfam" id="PF03610">
    <property type="entry name" value="EIIA-man"/>
    <property type="match status" value="1"/>
</dbReference>
<dbReference type="Gene3D" id="3.40.50.510">
    <property type="entry name" value="Phosphotransferase system, mannose-type IIA component"/>
    <property type="match status" value="1"/>
</dbReference>
<dbReference type="SUPFAM" id="SSF53062">
    <property type="entry name" value="PTS system fructose IIA component-like"/>
    <property type="match status" value="1"/>
</dbReference>
<evidence type="ECO:0000313" key="3">
    <source>
        <dbReference type="EMBL" id="HHJ80304.1"/>
    </source>
</evidence>
<dbReference type="PROSITE" id="PS51096">
    <property type="entry name" value="PTS_EIIA_TYPE_4"/>
    <property type="match status" value="1"/>
</dbReference>
<dbReference type="PANTHER" id="PTHR33799:SF1">
    <property type="entry name" value="PTS SYSTEM MANNOSE-SPECIFIC EIIAB COMPONENT-RELATED"/>
    <property type="match status" value="1"/>
</dbReference>
<dbReference type="InterPro" id="IPR004701">
    <property type="entry name" value="PTS_EIIA_man-typ"/>
</dbReference>
<proteinExistence type="predicted"/>
<protein>
    <submittedName>
        <fullName evidence="3">PTS fructose transporter subunit IIA</fullName>
    </submittedName>
</protein>
<dbReference type="GO" id="GO:0016740">
    <property type="term" value="F:transferase activity"/>
    <property type="evidence" value="ECO:0007669"/>
    <property type="project" value="UniProtKB-KW"/>
</dbReference>
<keyword evidence="1" id="KW-0808">Transferase</keyword>
<name>A0A832J3A5_9GAMM</name>
<evidence type="ECO:0000259" key="2">
    <source>
        <dbReference type="PROSITE" id="PS51096"/>
    </source>
</evidence>
<comment type="caution">
    <text evidence="3">The sequence shown here is derived from an EMBL/GenBank/DDBJ whole genome shotgun (WGS) entry which is preliminary data.</text>
</comment>
<feature type="domain" description="PTS EIIA type-4" evidence="2">
    <location>
        <begin position="2"/>
        <end position="124"/>
    </location>
</feature>
<organism evidence="3">
    <name type="scientific">Candidatus Tenderia electrophaga</name>
    <dbReference type="NCBI Taxonomy" id="1748243"/>
    <lineage>
        <taxon>Bacteria</taxon>
        <taxon>Pseudomonadati</taxon>
        <taxon>Pseudomonadota</taxon>
        <taxon>Gammaproteobacteria</taxon>
        <taxon>Candidatus Tenderiales</taxon>
        <taxon>Candidatus Tenderiaceae</taxon>
        <taxon>Candidatus Tenderia</taxon>
    </lineage>
</organism>
<reference evidence="3" key="1">
    <citation type="journal article" date="2020" name="mSystems">
        <title>Genome- and Community-Level Interaction Insights into Carbon Utilization and Element Cycling Functions of Hydrothermarchaeota in Hydrothermal Sediment.</title>
        <authorList>
            <person name="Zhou Z."/>
            <person name="Liu Y."/>
            <person name="Xu W."/>
            <person name="Pan J."/>
            <person name="Luo Z.H."/>
            <person name="Li M."/>
        </authorList>
    </citation>
    <scope>NUCLEOTIDE SEQUENCE [LARGE SCALE GENOMIC DNA]</scope>
    <source>
        <strain evidence="3">HyVt-505</strain>
    </source>
</reference>
<dbReference type="GO" id="GO:0009401">
    <property type="term" value="P:phosphoenolpyruvate-dependent sugar phosphotransferase system"/>
    <property type="evidence" value="ECO:0007669"/>
    <property type="project" value="InterPro"/>
</dbReference>
<dbReference type="AlphaFoldDB" id="A0A832J3A5"/>
<dbReference type="InterPro" id="IPR036662">
    <property type="entry name" value="PTS_EIIA_man-typ_sf"/>
</dbReference>
<dbReference type="EMBL" id="DRNF01000101">
    <property type="protein sequence ID" value="HHJ80304.1"/>
    <property type="molecule type" value="Genomic_DNA"/>
</dbReference>
<gene>
    <name evidence="3" type="ORF">ENJ65_01570</name>
</gene>
<dbReference type="InterPro" id="IPR051471">
    <property type="entry name" value="Bacterial_PTS_sugar_comp"/>
</dbReference>
<accession>A0A832J3A5</accession>
<dbReference type="Proteomes" id="UP000885832">
    <property type="component" value="Unassembled WGS sequence"/>
</dbReference>